<evidence type="ECO:0000256" key="1">
    <source>
        <dbReference type="SAM" id="MobiDB-lite"/>
    </source>
</evidence>
<accession>A0ABT6FCB0</accession>
<dbReference type="InterPro" id="IPR049516">
    <property type="entry name" value="FAD-depend_C"/>
</dbReference>
<feature type="region of interest" description="Disordered" evidence="1">
    <location>
        <begin position="470"/>
        <end position="500"/>
    </location>
</feature>
<protein>
    <submittedName>
        <fullName evidence="3">NAD(P)-binding protein</fullName>
    </submittedName>
</protein>
<dbReference type="PANTHER" id="PTHR42842:SF3">
    <property type="entry name" value="FAD_NAD(P)-BINDING OXIDOREDUCTASE FAMILY PROTEIN"/>
    <property type="match status" value="1"/>
</dbReference>
<feature type="domain" description="FAD-dependent protein C-terminal" evidence="2">
    <location>
        <begin position="287"/>
        <end position="479"/>
    </location>
</feature>
<dbReference type="InterPro" id="IPR028348">
    <property type="entry name" value="FAD-binding_protein"/>
</dbReference>
<dbReference type="PANTHER" id="PTHR42842">
    <property type="entry name" value="FAD/NAD(P)-BINDING OXIDOREDUCTASE"/>
    <property type="match status" value="1"/>
</dbReference>
<organism evidence="3 4">
    <name type="scientific">Paludisphaera mucosa</name>
    <dbReference type="NCBI Taxonomy" id="3030827"/>
    <lineage>
        <taxon>Bacteria</taxon>
        <taxon>Pseudomonadati</taxon>
        <taxon>Planctomycetota</taxon>
        <taxon>Planctomycetia</taxon>
        <taxon>Isosphaerales</taxon>
        <taxon>Isosphaeraceae</taxon>
        <taxon>Paludisphaera</taxon>
    </lineage>
</organism>
<dbReference type="PRINTS" id="PR00420">
    <property type="entry name" value="RNGMNOXGNASE"/>
</dbReference>
<dbReference type="Pfam" id="PF13450">
    <property type="entry name" value="NAD_binding_8"/>
    <property type="match status" value="1"/>
</dbReference>
<dbReference type="EMBL" id="JARRAG010000002">
    <property type="protein sequence ID" value="MDG3005227.1"/>
    <property type="molecule type" value="Genomic_DNA"/>
</dbReference>
<sequence>MSTSVKINNLRLELDDPEEALPRRVADRLGLGAGSVLRWRILRKSLDARRVDDLHFNYAMEVELPAADADRALSRRPAAGVIVQPYLPEAFSWPAPGDRPSEHRPVVVGAGPAGLIAGYLLALNGYRPLILERGRAVKDRVADVRRFDAGGALDPESNYLFGEGGAGTFSDGKLTSRSGGPDVDRILEILADCHGKPSILYEHRPHLGSNRLPLIVRTLRKKLEALGGEVRFSCRVEDVDVADGRLRGLGTSSGYIAADVAILAVGHSARDTYDMLLRRGVPLMAKPFQFGVRIEQPQQQIDKAQYGPKEGHPALGAADYGLSVRAGNCDLFTFCMCAGGYVMPSVSEPGYFCSNGMSESRHDSPFANSGLVVTIDPGETSSHPLAGVHFQQRYERAAYVAGGRSYAAPIQWANDFLAGRASQGKPPSSYTRGSVKAMDLGPLLPEKVARALLKGLPIMDRRLDRRFLRDATLTGPESRGSSPVRIPRDPETRQSPTVAGLYPCGEGAGYAGGIVSAAVDGLRTARALAAAYAPPR</sequence>
<evidence type="ECO:0000313" key="3">
    <source>
        <dbReference type="EMBL" id="MDG3005227.1"/>
    </source>
</evidence>
<dbReference type="Gene3D" id="3.50.50.60">
    <property type="entry name" value="FAD/NAD(P)-binding domain"/>
    <property type="match status" value="2"/>
</dbReference>
<dbReference type="InterPro" id="IPR036188">
    <property type="entry name" value="FAD/NAD-bd_sf"/>
</dbReference>
<reference evidence="3 4" key="1">
    <citation type="submission" date="2023-03" db="EMBL/GenBank/DDBJ databases">
        <title>Paludisphaera mucosa sp. nov. a novel planctomycete from northern fen.</title>
        <authorList>
            <person name="Ivanova A."/>
        </authorList>
    </citation>
    <scope>NUCLEOTIDE SEQUENCE [LARGE SCALE GENOMIC DNA]</scope>
    <source>
        <strain evidence="3 4">Pla2</strain>
    </source>
</reference>
<evidence type="ECO:0000259" key="2">
    <source>
        <dbReference type="Pfam" id="PF21688"/>
    </source>
</evidence>
<dbReference type="SUPFAM" id="SSF51905">
    <property type="entry name" value="FAD/NAD(P)-binding domain"/>
    <property type="match status" value="1"/>
</dbReference>
<gene>
    <name evidence="3" type="ORF">PZE19_15670</name>
</gene>
<evidence type="ECO:0000313" key="4">
    <source>
        <dbReference type="Proteomes" id="UP001216907"/>
    </source>
</evidence>
<dbReference type="Pfam" id="PF21688">
    <property type="entry name" value="FAD-depend_C"/>
    <property type="match status" value="1"/>
</dbReference>
<dbReference type="RefSeq" id="WP_277861572.1">
    <property type="nucleotide sequence ID" value="NZ_JARRAG010000002.1"/>
</dbReference>
<dbReference type="Gene3D" id="3.30.70.2700">
    <property type="match status" value="1"/>
</dbReference>
<keyword evidence="4" id="KW-1185">Reference proteome</keyword>
<dbReference type="PIRSF" id="PIRSF038984">
    <property type="entry name" value="FAD_binding_protein"/>
    <property type="match status" value="1"/>
</dbReference>
<name>A0ABT6FCB0_9BACT</name>
<proteinExistence type="predicted"/>
<comment type="caution">
    <text evidence="3">The sequence shown here is derived from an EMBL/GenBank/DDBJ whole genome shotgun (WGS) entry which is preliminary data.</text>
</comment>
<dbReference type="Proteomes" id="UP001216907">
    <property type="component" value="Unassembled WGS sequence"/>
</dbReference>